<evidence type="ECO:0000256" key="2">
    <source>
        <dbReference type="ARBA" id="ARBA00022840"/>
    </source>
</evidence>
<dbReference type="AlphaFoldDB" id="A0A835A1Z8"/>
<feature type="region of interest" description="Disordered" evidence="3">
    <location>
        <begin position="326"/>
        <end position="377"/>
    </location>
</feature>
<dbReference type="Pfam" id="PF00012">
    <property type="entry name" value="HSP70"/>
    <property type="match status" value="1"/>
</dbReference>
<protein>
    <submittedName>
        <fullName evidence="4">Uncharacterized protein</fullName>
    </submittedName>
</protein>
<dbReference type="Gene3D" id="3.90.640.10">
    <property type="entry name" value="Actin, Chain A, domain 4"/>
    <property type="match status" value="1"/>
</dbReference>
<keyword evidence="2" id="KW-0067">ATP-binding</keyword>
<keyword evidence="5" id="KW-1185">Reference proteome</keyword>
<name>A0A835A1Z8_TETSI</name>
<dbReference type="Proteomes" id="UP000655225">
    <property type="component" value="Unassembled WGS sequence"/>
</dbReference>
<organism evidence="4 5">
    <name type="scientific">Tetracentron sinense</name>
    <name type="common">Spur-leaf</name>
    <dbReference type="NCBI Taxonomy" id="13715"/>
    <lineage>
        <taxon>Eukaryota</taxon>
        <taxon>Viridiplantae</taxon>
        <taxon>Streptophyta</taxon>
        <taxon>Embryophyta</taxon>
        <taxon>Tracheophyta</taxon>
        <taxon>Spermatophyta</taxon>
        <taxon>Magnoliopsida</taxon>
        <taxon>Trochodendrales</taxon>
        <taxon>Trochodendraceae</taxon>
        <taxon>Tetracentron</taxon>
    </lineage>
</organism>
<comment type="caution">
    <text evidence="4">The sequence shown here is derived from an EMBL/GenBank/DDBJ whole genome shotgun (WGS) entry which is preliminary data.</text>
</comment>
<dbReference type="GO" id="GO:0140662">
    <property type="term" value="F:ATP-dependent protein folding chaperone"/>
    <property type="evidence" value="ECO:0007669"/>
    <property type="project" value="InterPro"/>
</dbReference>
<evidence type="ECO:0000256" key="3">
    <source>
        <dbReference type="SAM" id="MobiDB-lite"/>
    </source>
</evidence>
<evidence type="ECO:0000313" key="5">
    <source>
        <dbReference type="Proteomes" id="UP000655225"/>
    </source>
</evidence>
<keyword evidence="1" id="KW-0547">Nucleotide-binding</keyword>
<sequence>MSLTAEHKNEGSLELLCFLMFREELCFWCQPESATRADDNGEEGGDAASLISSSEWSETMPNLITTLSPSPKSTRGGYAIRGWELGINLHARISPIIIYTRRSFLGKNIILLRASCFEVNIEDSWSWSGAVCWECEVFGLGVGQCVWSARSTITCEKFEVLCGDLFEISLIPLKEVLKHSGLKVDEVELIGYATSVPKLQGTNMYTVGHAVGSAPTDLLLAGVSSEKFAQLAMPGLTDASEKLNHLRRLGNFLPGRNANPLLSSLTRCKIGCILMAKMLLRPSFKNADPIFFRLTTRPAASEDACGYLGKLQQVLSDADKVKDWLEDKEAEHKNRSCPPGNKDYLPVDDGISNASNSNVEKQSSMDPDTKETEEADI</sequence>
<feature type="compositionally biased region" description="Basic and acidic residues" evidence="3">
    <location>
        <begin position="367"/>
        <end position="377"/>
    </location>
</feature>
<evidence type="ECO:0000313" key="4">
    <source>
        <dbReference type="EMBL" id="KAF8412642.1"/>
    </source>
</evidence>
<dbReference type="GO" id="GO:0005524">
    <property type="term" value="F:ATP binding"/>
    <property type="evidence" value="ECO:0007669"/>
    <property type="project" value="UniProtKB-KW"/>
</dbReference>
<evidence type="ECO:0000256" key="1">
    <source>
        <dbReference type="ARBA" id="ARBA00022741"/>
    </source>
</evidence>
<accession>A0A835A1Z8</accession>
<feature type="compositionally biased region" description="Polar residues" evidence="3">
    <location>
        <begin position="352"/>
        <end position="366"/>
    </location>
</feature>
<dbReference type="EMBL" id="JABCRI010000001">
    <property type="protein sequence ID" value="KAF8412642.1"/>
    <property type="molecule type" value="Genomic_DNA"/>
</dbReference>
<gene>
    <name evidence="4" type="ORF">HHK36_000610</name>
</gene>
<proteinExistence type="predicted"/>
<reference evidence="4 5" key="1">
    <citation type="submission" date="2020-04" db="EMBL/GenBank/DDBJ databases">
        <title>Plant Genome Project.</title>
        <authorList>
            <person name="Zhang R.-G."/>
        </authorList>
    </citation>
    <scope>NUCLEOTIDE SEQUENCE [LARGE SCALE GENOMIC DNA]</scope>
    <source>
        <strain evidence="4">YNK0</strain>
        <tissue evidence="4">Leaf</tissue>
    </source>
</reference>
<dbReference type="Gene3D" id="3.30.420.40">
    <property type="match status" value="1"/>
</dbReference>
<dbReference type="InterPro" id="IPR013126">
    <property type="entry name" value="Hsp_70_fam"/>
</dbReference>